<dbReference type="OrthoDB" id="5398721at2"/>
<dbReference type="Pfam" id="PF05930">
    <property type="entry name" value="Phage_AlpA"/>
    <property type="match status" value="1"/>
</dbReference>
<dbReference type="AlphaFoldDB" id="A0A6I6HGR2"/>
<dbReference type="Gene3D" id="1.10.238.160">
    <property type="match status" value="1"/>
</dbReference>
<dbReference type="InterPro" id="IPR010260">
    <property type="entry name" value="AlpA"/>
</dbReference>
<accession>A0A6I6HGR2</accession>
<gene>
    <name evidence="1" type="ORF">GOQ09_12055</name>
</gene>
<name>A0A6I6HGR2_VARPD</name>
<protein>
    <submittedName>
        <fullName evidence="1">AlpA family phage regulatory protein</fullName>
    </submittedName>
</protein>
<organism evidence="1 2">
    <name type="scientific">Variovorax paradoxus</name>
    <dbReference type="NCBI Taxonomy" id="34073"/>
    <lineage>
        <taxon>Bacteria</taxon>
        <taxon>Pseudomonadati</taxon>
        <taxon>Pseudomonadota</taxon>
        <taxon>Betaproteobacteria</taxon>
        <taxon>Burkholderiales</taxon>
        <taxon>Comamonadaceae</taxon>
        <taxon>Variovorax</taxon>
    </lineage>
</organism>
<dbReference type="Proteomes" id="UP000425817">
    <property type="component" value="Chromosome"/>
</dbReference>
<reference evidence="1 2" key="1">
    <citation type="submission" date="2019-12" db="EMBL/GenBank/DDBJ databases">
        <title>Hybrid Genome Assemblies of two High G+C Isolates from Undergraduate Microbiology Courses.</title>
        <authorList>
            <person name="Ne Ville C.J."/>
            <person name="Enright D."/>
            <person name="Hernandez I."/>
            <person name="Dodsworth J."/>
            <person name="Orwin P.M."/>
        </authorList>
    </citation>
    <scope>NUCLEOTIDE SEQUENCE [LARGE SCALE GENOMIC DNA]</scope>
    <source>
        <strain evidence="1 2">CSUSB</strain>
    </source>
</reference>
<evidence type="ECO:0000313" key="2">
    <source>
        <dbReference type="Proteomes" id="UP000425817"/>
    </source>
</evidence>
<dbReference type="RefSeq" id="WP_157613632.1">
    <property type="nucleotide sequence ID" value="NZ_CP046622.1"/>
</dbReference>
<dbReference type="EMBL" id="CP046622">
    <property type="protein sequence ID" value="QGW82268.1"/>
    <property type="molecule type" value="Genomic_DNA"/>
</dbReference>
<proteinExistence type="predicted"/>
<sequence>MQLEHHVDRREVGAQTVGTPAFFRMADVIRITALSRATVYRRIAEGKFPPPVHIGGRACRWPRAALQQWIDDPESYSNIPQSPAQ</sequence>
<evidence type="ECO:0000313" key="1">
    <source>
        <dbReference type="EMBL" id="QGW82268.1"/>
    </source>
</evidence>